<dbReference type="EMBL" id="JNVN01002028">
    <property type="protein sequence ID" value="KHJ32507.1"/>
    <property type="molecule type" value="Genomic_DNA"/>
</dbReference>
<feature type="region of interest" description="Disordered" evidence="1">
    <location>
        <begin position="1"/>
        <end position="24"/>
    </location>
</feature>
<gene>
    <name evidence="2" type="ORF">EV44_g3156</name>
</gene>
<dbReference type="Proteomes" id="UP000030854">
    <property type="component" value="Unassembled WGS sequence"/>
</dbReference>
<organism evidence="2 3">
    <name type="scientific">Uncinula necator</name>
    <name type="common">Grape powdery mildew</name>
    <dbReference type="NCBI Taxonomy" id="52586"/>
    <lineage>
        <taxon>Eukaryota</taxon>
        <taxon>Fungi</taxon>
        <taxon>Dikarya</taxon>
        <taxon>Ascomycota</taxon>
        <taxon>Pezizomycotina</taxon>
        <taxon>Leotiomycetes</taxon>
        <taxon>Erysiphales</taxon>
        <taxon>Erysiphaceae</taxon>
        <taxon>Erysiphe</taxon>
    </lineage>
</organism>
<comment type="caution">
    <text evidence="2">The sequence shown here is derived from an EMBL/GenBank/DDBJ whole genome shotgun (WGS) entry which is preliminary data.</text>
</comment>
<keyword evidence="3" id="KW-1185">Reference proteome</keyword>
<dbReference type="HOGENOM" id="CLU_1161882_0_0_1"/>
<evidence type="ECO:0000313" key="3">
    <source>
        <dbReference type="Proteomes" id="UP000030854"/>
    </source>
</evidence>
<proteinExistence type="predicted"/>
<reference evidence="2 3" key="1">
    <citation type="journal article" date="2014" name="BMC Genomics">
        <title>Adaptive genomic structural variation in the grape powdery mildew pathogen, Erysiphe necator.</title>
        <authorList>
            <person name="Jones L."/>
            <person name="Riaz S."/>
            <person name="Morales-Cruz A."/>
            <person name="Amrine K.C."/>
            <person name="McGuire B."/>
            <person name="Gubler W.D."/>
            <person name="Walker M.A."/>
            <person name="Cantu D."/>
        </authorList>
    </citation>
    <scope>NUCLEOTIDE SEQUENCE [LARGE SCALE GENOMIC DNA]</scope>
    <source>
        <strain evidence="3">c</strain>
    </source>
</reference>
<dbReference type="AlphaFoldDB" id="A0A0B1P1J7"/>
<evidence type="ECO:0000313" key="2">
    <source>
        <dbReference type="EMBL" id="KHJ32507.1"/>
    </source>
</evidence>
<evidence type="ECO:0000256" key="1">
    <source>
        <dbReference type="SAM" id="MobiDB-lite"/>
    </source>
</evidence>
<protein>
    <submittedName>
        <fullName evidence="2">Uncharacterized protein</fullName>
    </submittedName>
</protein>
<name>A0A0B1P1J7_UNCNE</name>
<accession>A0A0B1P1J7</accession>
<sequence length="246" mass="28201">MLTACNKAKRPVRRKDNNYVSNNGKDVAEWNRTCETEKNQGRQKQAGKIAAYQEWANSWAGQNNTQNSCHTAPADPGSWQAVKIITDERTGRKRLSKKDTPFNIHLNLKRAQSSIAIQIRSEYLGLNSYLHRRRVPGVENPKCQCGYPSQNAKHMILACPQWAKGRGEVLRRAKDRSYKAMMNSSEDVARITQRILHEGWIKQFRLVREVEAVQKKKENVKSRKGLGWITHWTHSVNALPKGKIET</sequence>